<evidence type="ECO:0000256" key="1">
    <source>
        <dbReference type="SAM" id="Phobius"/>
    </source>
</evidence>
<dbReference type="HOGENOM" id="CLU_091970_2_0_5"/>
<evidence type="ECO:0008006" key="4">
    <source>
        <dbReference type="Google" id="ProtNLM"/>
    </source>
</evidence>
<organism evidence="2 3">
    <name type="scientific">Sphingopyxis fribergensis</name>
    <dbReference type="NCBI Taxonomy" id="1515612"/>
    <lineage>
        <taxon>Bacteria</taxon>
        <taxon>Pseudomonadati</taxon>
        <taxon>Pseudomonadota</taxon>
        <taxon>Alphaproteobacteria</taxon>
        <taxon>Sphingomonadales</taxon>
        <taxon>Sphingomonadaceae</taxon>
        <taxon>Sphingopyxis</taxon>
    </lineage>
</organism>
<gene>
    <name evidence="2" type="ORF">SKP52_12040</name>
</gene>
<protein>
    <recommendedName>
        <fullName evidence="4">DUF1294 domain-containing protein</fullName>
    </recommendedName>
</protein>
<dbReference type="InterPro" id="IPR010718">
    <property type="entry name" value="DUF1294"/>
</dbReference>
<proteinExistence type="predicted"/>
<dbReference type="EMBL" id="CP009122">
    <property type="protein sequence ID" value="AJA09303.1"/>
    <property type="molecule type" value="Genomic_DNA"/>
</dbReference>
<keyword evidence="1" id="KW-0472">Membrane</keyword>
<dbReference type="AlphaFoldDB" id="A0A0A7PJA4"/>
<evidence type="ECO:0000313" key="3">
    <source>
        <dbReference type="Proteomes" id="UP000030907"/>
    </source>
</evidence>
<accession>A0A0A7PJA4</accession>
<keyword evidence="1" id="KW-0812">Transmembrane</keyword>
<feature type="transmembrane region" description="Helical" evidence="1">
    <location>
        <begin position="6"/>
        <end position="22"/>
    </location>
</feature>
<dbReference type="Pfam" id="PF06961">
    <property type="entry name" value="DUF1294"/>
    <property type="match status" value="1"/>
</dbReference>
<dbReference type="KEGG" id="sphk:SKP52_12040"/>
<reference evidence="2 3" key="1">
    <citation type="journal article" date="2015" name="Int. J. Syst. Evol. Microbiol.">
        <title>Description of Sphingopyxis fribergensis sp. nov. - a soil bacterium with the ability to degrade styrene and phenylacetic acid.</title>
        <authorList>
            <person name="Oelschlagel M."/>
            <person name="Ruckert C."/>
            <person name="Kalinowski J."/>
            <person name="Schmidt G."/>
            <person name="Schlomann M."/>
            <person name="Tischler D."/>
        </authorList>
    </citation>
    <scope>NUCLEOTIDE SEQUENCE [LARGE SCALE GENOMIC DNA]</scope>
    <source>
        <strain evidence="2 3">Kp5.2</strain>
    </source>
</reference>
<sequence length="97" mass="10646">MSLYIIAWLIAANLIAFVLMILDKKFAESGARRISESTLLGWALVSGAIGTVAASRLVRHKTRKQPFATKMVMLCAAEIVLLALWALGFRVQLTSKI</sequence>
<keyword evidence="1" id="KW-1133">Transmembrane helix</keyword>
<dbReference type="STRING" id="1515612.SKP52_12040"/>
<feature type="transmembrane region" description="Helical" evidence="1">
    <location>
        <begin position="34"/>
        <end position="55"/>
    </location>
</feature>
<dbReference type="Proteomes" id="UP000030907">
    <property type="component" value="Chromosome"/>
</dbReference>
<feature type="transmembrane region" description="Helical" evidence="1">
    <location>
        <begin position="67"/>
        <end position="87"/>
    </location>
</feature>
<evidence type="ECO:0000313" key="2">
    <source>
        <dbReference type="EMBL" id="AJA09303.1"/>
    </source>
</evidence>
<keyword evidence="3" id="KW-1185">Reference proteome</keyword>
<name>A0A0A7PJA4_9SPHN</name>
<dbReference type="RefSeq" id="WP_039574955.1">
    <property type="nucleotide sequence ID" value="NZ_CP009122.1"/>
</dbReference>